<dbReference type="EMBL" id="MCFJ01000012">
    <property type="protein sequence ID" value="ORY60090.1"/>
    <property type="molecule type" value="Genomic_DNA"/>
</dbReference>
<dbReference type="InParanoid" id="A0A1Y2DLC9"/>
<dbReference type="RefSeq" id="XP_040712524.1">
    <property type="nucleotide sequence ID" value="XM_040865450.1"/>
</dbReference>
<reference evidence="3 4" key="1">
    <citation type="submission" date="2016-07" db="EMBL/GenBank/DDBJ databases">
        <title>Pervasive Adenine N6-methylation of Active Genes in Fungi.</title>
        <authorList>
            <consortium name="DOE Joint Genome Institute"/>
            <person name="Mondo S.J."/>
            <person name="Dannebaum R.O."/>
            <person name="Kuo R.C."/>
            <person name="Labutti K."/>
            <person name="Haridas S."/>
            <person name="Kuo A."/>
            <person name="Salamov A."/>
            <person name="Ahrendt S.R."/>
            <person name="Lipzen A."/>
            <person name="Sullivan W."/>
            <person name="Andreopoulos W.B."/>
            <person name="Clum A."/>
            <person name="Lindquist E."/>
            <person name="Daum C."/>
            <person name="Ramamoorthy G.K."/>
            <person name="Gryganskyi A."/>
            <person name="Culley D."/>
            <person name="Magnuson J.K."/>
            <person name="James T.Y."/>
            <person name="O'Malley M.A."/>
            <person name="Stajich J.E."/>
            <person name="Spatafora J.W."/>
            <person name="Visel A."/>
            <person name="Grigoriev I.V."/>
        </authorList>
    </citation>
    <scope>NUCLEOTIDE SEQUENCE [LARGE SCALE GENOMIC DNA]</scope>
    <source>
        <strain evidence="3 4">CBS 129021</strain>
    </source>
</reference>
<keyword evidence="4" id="KW-1185">Reference proteome</keyword>
<evidence type="ECO:0000313" key="4">
    <source>
        <dbReference type="Proteomes" id="UP000193689"/>
    </source>
</evidence>
<keyword evidence="2" id="KW-0732">Signal</keyword>
<accession>A0A1Y2DLC9</accession>
<feature type="chain" id="PRO_5013118874" evidence="2">
    <location>
        <begin position="19"/>
        <end position="151"/>
    </location>
</feature>
<comment type="caution">
    <text evidence="3">The sequence shown here is derived from an EMBL/GenBank/DDBJ whole genome shotgun (WGS) entry which is preliminary data.</text>
</comment>
<organism evidence="3 4">
    <name type="scientific">Pseudomassariella vexata</name>
    <dbReference type="NCBI Taxonomy" id="1141098"/>
    <lineage>
        <taxon>Eukaryota</taxon>
        <taxon>Fungi</taxon>
        <taxon>Dikarya</taxon>
        <taxon>Ascomycota</taxon>
        <taxon>Pezizomycotina</taxon>
        <taxon>Sordariomycetes</taxon>
        <taxon>Xylariomycetidae</taxon>
        <taxon>Amphisphaeriales</taxon>
        <taxon>Pseudomassariaceae</taxon>
        <taxon>Pseudomassariella</taxon>
    </lineage>
</organism>
<evidence type="ECO:0000256" key="1">
    <source>
        <dbReference type="SAM" id="MobiDB-lite"/>
    </source>
</evidence>
<proteinExistence type="predicted"/>
<feature type="region of interest" description="Disordered" evidence="1">
    <location>
        <begin position="81"/>
        <end position="124"/>
    </location>
</feature>
<evidence type="ECO:0000313" key="3">
    <source>
        <dbReference type="EMBL" id="ORY60090.1"/>
    </source>
</evidence>
<evidence type="ECO:0000256" key="2">
    <source>
        <dbReference type="SAM" id="SignalP"/>
    </source>
</evidence>
<dbReference type="GeneID" id="63781662"/>
<feature type="region of interest" description="Disordered" evidence="1">
    <location>
        <begin position="28"/>
        <end position="67"/>
    </location>
</feature>
<dbReference type="Proteomes" id="UP000193689">
    <property type="component" value="Unassembled WGS sequence"/>
</dbReference>
<dbReference type="AlphaFoldDB" id="A0A1Y2DLC9"/>
<protein>
    <submittedName>
        <fullName evidence="3">Uncharacterized protein</fullName>
    </submittedName>
</protein>
<feature type="compositionally biased region" description="Polar residues" evidence="1">
    <location>
        <begin position="28"/>
        <end position="37"/>
    </location>
</feature>
<gene>
    <name evidence="3" type="ORF">BCR38DRAFT_53423</name>
</gene>
<sequence length="151" mass="17137">MLFSCLHTILQLLQRIFGTIEMSSSQFRQMSSKTTLARPTPGLGPQEPSPSSHKAPSNGGSRATPRFLSDLINTDRLRERAAQVETPPMSVNEVVPQHLRIPRSKTPFHHNPRVKSPWNGAHLPRQGQSEVEWWWNLPDPYSSNKRPKGFH</sequence>
<name>A0A1Y2DLC9_9PEZI</name>
<feature type="signal peptide" evidence="2">
    <location>
        <begin position="1"/>
        <end position="18"/>
    </location>
</feature>
<feature type="compositionally biased region" description="Basic residues" evidence="1">
    <location>
        <begin position="100"/>
        <end position="113"/>
    </location>
</feature>
<feature type="compositionally biased region" description="Polar residues" evidence="1">
    <location>
        <begin position="49"/>
        <end position="61"/>
    </location>
</feature>